<organism evidence="12 13">
    <name type="scientific">Ideonella aquatica</name>
    <dbReference type="NCBI Taxonomy" id="2824119"/>
    <lineage>
        <taxon>Bacteria</taxon>
        <taxon>Pseudomonadati</taxon>
        <taxon>Pseudomonadota</taxon>
        <taxon>Betaproteobacteria</taxon>
        <taxon>Burkholderiales</taxon>
        <taxon>Sphaerotilaceae</taxon>
        <taxon>Ideonella</taxon>
    </lineage>
</organism>
<dbReference type="Pfam" id="PF03544">
    <property type="entry name" value="TonB_C"/>
    <property type="match status" value="1"/>
</dbReference>
<sequence length="145" mass="14758">APVIAATPTPAPTPPTAATVAPEPVAAEPAPSASPAPPAPAAVAAPAPPAAPVVLPSTALRYLVPPAQVYPLASRRLREQGTVLLRLVVDAQGLPQQVSLHRSSGFARLDEQALQALRAARFAPHTVNGSAVPWTALAPLAYELD</sequence>
<dbReference type="NCBIfam" id="TIGR01352">
    <property type="entry name" value="tonB_Cterm"/>
    <property type="match status" value="1"/>
</dbReference>
<evidence type="ECO:0000256" key="10">
    <source>
        <dbReference type="SAM" id="MobiDB-lite"/>
    </source>
</evidence>
<keyword evidence="3" id="KW-0813">Transport</keyword>
<evidence type="ECO:0000256" key="2">
    <source>
        <dbReference type="ARBA" id="ARBA00006555"/>
    </source>
</evidence>
<reference evidence="12" key="1">
    <citation type="submission" date="2021-04" db="EMBL/GenBank/DDBJ databases">
        <title>The genome sequence of Ideonella sp. 4Y11.</title>
        <authorList>
            <person name="Liu Y."/>
        </authorList>
    </citation>
    <scope>NUCLEOTIDE SEQUENCE</scope>
    <source>
        <strain evidence="12">4Y11</strain>
    </source>
</reference>
<feature type="region of interest" description="Disordered" evidence="10">
    <location>
        <begin position="1"/>
        <end position="48"/>
    </location>
</feature>
<dbReference type="InterPro" id="IPR006260">
    <property type="entry name" value="TonB/TolA_C"/>
</dbReference>
<keyword evidence="8" id="KW-1133">Transmembrane helix</keyword>
<dbReference type="PANTHER" id="PTHR33446">
    <property type="entry name" value="PROTEIN TONB-RELATED"/>
    <property type="match status" value="1"/>
</dbReference>
<dbReference type="GO" id="GO:0015031">
    <property type="term" value="P:protein transport"/>
    <property type="evidence" value="ECO:0007669"/>
    <property type="project" value="UniProtKB-KW"/>
</dbReference>
<evidence type="ECO:0000313" key="13">
    <source>
        <dbReference type="Proteomes" id="UP000678374"/>
    </source>
</evidence>
<comment type="subcellular location">
    <subcellularLocation>
        <location evidence="1">Cell inner membrane</location>
        <topology evidence="1">Single-pass membrane protein</topology>
        <orientation evidence="1">Periplasmic side</orientation>
    </subcellularLocation>
</comment>
<dbReference type="Proteomes" id="UP000678374">
    <property type="component" value="Unassembled WGS sequence"/>
</dbReference>
<evidence type="ECO:0000256" key="1">
    <source>
        <dbReference type="ARBA" id="ARBA00004383"/>
    </source>
</evidence>
<dbReference type="Gene3D" id="3.30.1150.10">
    <property type="match status" value="1"/>
</dbReference>
<keyword evidence="13" id="KW-1185">Reference proteome</keyword>
<keyword evidence="9" id="KW-0472">Membrane</keyword>
<evidence type="ECO:0000313" key="12">
    <source>
        <dbReference type="EMBL" id="MBQ0961976.1"/>
    </source>
</evidence>
<feature type="compositionally biased region" description="Low complexity" evidence="10">
    <location>
        <begin position="16"/>
        <end position="31"/>
    </location>
</feature>
<gene>
    <name evidence="12" type="ORF">KAK06_23765</name>
</gene>
<evidence type="ECO:0000256" key="6">
    <source>
        <dbReference type="ARBA" id="ARBA00022692"/>
    </source>
</evidence>
<dbReference type="AlphaFoldDB" id="A0A941BIH5"/>
<protein>
    <submittedName>
        <fullName evidence="12">Energy transducer TonB</fullName>
    </submittedName>
</protein>
<dbReference type="RefSeq" id="WP_210804658.1">
    <property type="nucleotide sequence ID" value="NZ_JAGQDE010000048.1"/>
</dbReference>
<dbReference type="EMBL" id="JAGQDE010000048">
    <property type="protein sequence ID" value="MBQ0961976.1"/>
    <property type="molecule type" value="Genomic_DNA"/>
</dbReference>
<evidence type="ECO:0000256" key="9">
    <source>
        <dbReference type="ARBA" id="ARBA00023136"/>
    </source>
</evidence>
<comment type="caution">
    <text evidence="12">The sequence shown here is derived from an EMBL/GenBank/DDBJ whole genome shotgun (WGS) entry which is preliminary data.</text>
</comment>
<feature type="non-terminal residue" evidence="12">
    <location>
        <position position="1"/>
    </location>
</feature>
<dbReference type="GO" id="GO:0055085">
    <property type="term" value="P:transmembrane transport"/>
    <property type="evidence" value="ECO:0007669"/>
    <property type="project" value="InterPro"/>
</dbReference>
<evidence type="ECO:0000256" key="3">
    <source>
        <dbReference type="ARBA" id="ARBA00022448"/>
    </source>
</evidence>
<evidence type="ECO:0000256" key="4">
    <source>
        <dbReference type="ARBA" id="ARBA00022475"/>
    </source>
</evidence>
<dbReference type="PROSITE" id="PS52015">
    <property type="entry name" value="TONB_CTD"/>
    <property type="match status" value="1"/>
</dbReference>
<evidence type="ECO:0000256" key="5">
    <source>
        <dbReference type="ARBA" id="ARBA00022519"/>
    </source>
</evidence>
<evidence type="ECO:0000256" key="7">
    <source>
        <dbReference type="ARBA" id="ARBA00022927"/>
    </source>
</evidence>
<keyword evidence="5" id="KW-0997">Cell inner membrane</keyword>
<name>A0A941BIH5_9BURK</name>
<dbReference type="GO" id="GO:0098797">
    <property type="term" value="C:plasma membrane protein complex"/>
    <property type="evidence" value="ECO:0007669"/>
    <property type="project" value="TreeGrafter"/>
</dbReference>
<dbReference type="PANTHER" id="PTHR33446:SF2">
    <property type="entry name" value="PROTEIN TONB"/>
    <property type="match status" value="1"/>
</dbReference>
<dbReference type="SUPFAM" id="SSF74653">
    <property type="entry name" value="TolA/TonB C-terminal domain"/>
    <property type="match status" value="1"/>
</dbReference>
<proteinExistence type="inferred from homology"/>
<comment type="similarity">
    <text evidence="2">Belongs to the TonB family.</text>
</comment>
<keyword evidence="4" id="KW-1003">Cell membrane</keyword>
<keyword evidence="6" id="KW-0812">Transmembrane</keyword>
<feature type="domain" description="TonB C-terminal" evidence="11">
    <location>
        <begin position="55"/>
        <end position="145"/>
    </location>
</feature>
<evidence type="ECO:0000256" key="8">
    <source>
        <dbReference type="ARBA" id="ARBA00022989"/>
    </source>
</evidence>
<evidence type="ECO:0000259" key="11">
    <source>
        <dbReference type="PROSITE" id="PS52015"/>
    </source>
</evidence>
<accession>A0A941BIH5</accession>
<keyword evidence="7" id="KW-0653">Protein transport</keyword>
<dbReference type="GO" id="GO:0031992">
    <property type="term" value="F:energy transducer activity"/>
    <property type="evidence" value="ECO:0007669"/>
    <property type="project" value="TreeGrafter"/>
</dbReference>
<dbReference type="InterPro" id="IPR037682">
    <property type="entry name" value="TonB_C"/>
</dbReference>
<dbReference type="InterPro" id="IPR051045">
    <property type="entry name" value="TonB-dependent_transducer"/>
</dbReference>
<feature type="compositionally biased region" description="Pro residues" evidence="10">
    <location>
        <begin position="32"/>
        <end position="48"/>
    </location>
</feature>